<feature type="region of interest" description="Disordered" evidence="1">
    <location>
        <begin position="1"/>
        <end position="48"/>
    </location>
</feature>
<dbReference type="EMBL" id="GBXM01002257">
    <property type="protein sequence ID" value="JAI06321.1"/>
    <property type="molecule type" value="Transcribed_RNA"/>
</dbReference>
<reference evidence="2" key="2">
    <citation type="journal article" date="2015" name="Fish Shellfish Immunol.">
        <title>Early steps in the European eel (Anguilla anguilla)-Vibrio vulnificus interaction in the gills: Role of the RtxA13 toxin.</title>
        <authorList>
            <person name="Callol A."/>
            <person name="Pajuelo D."/>
            <person name="Ebbesson L."/>
            <person name="Teles M."/>
            <person name="MacKenzie S."/>
            <person name="Amaro C."/>
        </authorList>
    </citation>
    <scope>NUCLEOTIDE SEQUENCE</scope>
</reference>
<evidence type="ECO:0000256" key="1">
    <source>
        <dbReference type="SAM" id="MobiDB-lite"/>
    </source>
</evidence>
<dbReference type="AlphaFoldDB" id="A0A0E9XWW7"/>
<feature type="compositionally biased region" description="Polar residues" evidence="1">
    <location>
        <begin position="39"/>
        <end position="48"/>
    </location>
</feature>
<reference evidence="2" key="1">
    <citation type="submission" date="2014-11" db="EMBL/GenBank/DDBJ databases">
        <authorList>
            <person name="Amaro Gonzalez C."/>
        </authorList>
    </citation>
    <scope>NUCLEOTIDE SEQUENCE</scope>
</reference>
<accession>A0A0E9XWW7</accession>
<name>A0A0E9XWW7_ANGAN</name>
<sequence length="48" mass="5046">MVVSVTPVLAEPSSSSPRPRNALTKVDLPDPDSPVMAIFSSTRSSCSK</sequence>
<protein>
    <submittedName>
        <fullName evidence="2">Uncharacterized protein</fullName>
    </submittedName>
</protein>
<organism evidence="2">
    <name type="scientific">Anguilla anguilla</name>
    <name type="common">European freshwater eel</name>
    <name type="synonym">Muraena anguilla</name>
    <dbReference type="NCBI Taxonomy" id="7936"/>
    <lineage>
        <taxon>Eukaryota</taxon>
        <taxon>Metazoa</taxon>
        <taxon>Chordata</taxon>
        <taxon>Craniata</taxon>
        <taxon>Vertebrata</taxon>
        <taxon>Euteleostomi</taxon>
        <taxon>Actinopterygii</taxon>
        <taxon>Neopterygii</taxon>
        <taxon>Teleostei</taxon>
        <taxon>Anguilliformes</taxon>
        <taxon>Anguillidae</taxon>
        <taxon>Anguilla</taxon>
    </lineage>
</organism>
<proteinExistence type="predicted"/>
<evidence type="ECO:0000313" key="2">
    <source>
        <dbReference type="EMBL" id="JAI06321.1"/>
    </source>
</evidence>